<protein>
    <submittedName>
        <fullName evidence="1">Uncharacterized protein</fullName>
    </submittedName>
</protein>
<organism evidence="1 2">
    <name type="scientific">Steccherinum ochraceum</name>
    <dbReference type="NCBI Taxonomy" id="92696"/>
    <lineage>
        <taxon>Eukaryota</taxon>
        <taxon>Fungi</taxon>
        <taxon>Dikarya</taxon>
        <taxon>Basidiomycota</taxon>
        <taxon>Agaricomycotina</taxon>
        <taxon>Agaricomycetes</taxon>
        <taxon>Polyporales</taxon>
        <taxon>Steccherinaceae</taxon>
        <taxon>Steccherinum</taxon>
    </lineage>
</organism>
<comment type="caution">
    <text evidence="1">The sequence shown here is derived from an EMBL/GenBank/DDBJ whole genome shotgun (WGS) entry which is preliminary data.</text>
</comment>
<accession>A0A4R0RBL1</accession>
<evidence type="ECO:0000313" key="1">
    <source>
        <dbReference type="EMBL" id="TCD60948.1"/>
    </source>
</evidence>
<dbReference type="Proteomes" id="UP000292702">
    <property type="component" value="Unassembled WGS sequence"/>
</dbReference>
<keyword evidence="2" id="KW-1185">Reference proteome</keyword>
<evidence type="ECO:0000313" key="2">
    <source>
        <dbReference type="Proteomes" id="UP000292702"/>
    </source>
</evidence>
<dbReference type="STRING" id="92696.A0A4R0RBL1"/>
<dbReference type="AlphaFoldDB" id="A0A4R0RBL1"/>
<reference evidence="1 2" key="1">
    <citation type="submission" date="2018-11" db="EMBL/GenBank/DDBJ databases">
        <title>Genome assembly of Steccherinum ochraceum LE-BIN_3174, the white-rot fungus of the Steccherinaceae family (The Residual Polyporoid clade, Polyporales, Basidiomycota).</title>
        <authorList>
            <person name="Fedorova T.V."/>
            <person name="Glazunova O.A."/>
            <person name="Landesman E.O."/>
            <person name="Moiseenko K.V."/>
            <person name="Psurtseva N.V."/>
            <person name="Savinova O.S."/>
            <person name="Shakhova N.V."/>
            <person name="Tyazhelova T.V."/>
            <person name="Vasina D.V."/>
        </authorList>
    </citation>
    <scope>NUCLEOTIDE SEQUENCE [LARGE SCALE GENOMIC DNA]</scope>
    <source>
        <strain evidence="1 2">LE-BIN_3174</strain>
    </source>
</reference>
<name>A0A4R0RBL1_9APHY</name>
<dbReference type="OrthoDB" id="3264373at2759"/>
<proteinExistence type="predicted"/>
<gene>
    <name evidence="1" type="ORF">EIP91_009263</name>
</gene>
<dbReference type="SUPFAM" id="SSF52047">
    <property type="entry name" value="RNI-like"/>
    <property type="match status" value="1"/>
</dbReference>
<sequence>MYYEVNQKDTQNDDAGPVLVPMKIPEAYLGPRAALEAEIAQYSSRVTELGRQINTFNALSVFPPEVLVEIFIHYAMLYEEEEDEVTGADVWLGGIKPYQWLGITHVCHHWREVALNTPRLWARIAVHGKERAVKEVVLRSRDAPLIVKANLTTNLTLIGRFTEIYTQHLHHIATLDIRIRGFTLGGLLGTNTPAPLLQNFSFRDVSGGTANWQSIRALFAKDLPSLERVAIRCELLQWEPSIFLPTLKELKLECARYDANERRNARVRLPNTVPKHPSWSEMYAALERVPFLQELDLENVFPIDPPDCQDSPIESIHLPSLKDLLIFGNAKECADFLNHISLPLRCGVLVRITLDPGETPQMAVPAVRKHLEAWNRQPKRLVGTSREAESDPLRTLTISPVHPTAVLFRAWPIVLTDPANVARLPVIQQEKLTLSLISETVSAAVLLDGFTEALSGATLHTLCVESMEGITQEIWIRLLSEMPNLHMLYVSQKSGDRLPGALGATPVGVGGGEEWRGKQGPVAPKLKDLLFDEVDFGGMLPGTSGQGHEFGARLRRGVEARYKAGGVLAELIITRCYNIRPIELMAMKEFVDELDWDGKNPKKSK</sequence>
<dbReference type="EMBL" id="RWJN01000523">
    <property type="protein sequence ID" value="TCD60948.1"/>
    <property type="molecule type" value="Genomic_DNA"/>
</dbReference>
<dbReference type="Gene3D" id="1.20.1280.50">
    <property type="match status" value="1"/>
</dbReference>